<sequence>MPPFLELRGITKRFGGVRALDAVDLEIASGEVHGLVGQNGCGKSTLIKIIAGVEAPEAGGTITLDGQTRARLTPAESRRLGIQVIYQDLSLFPNLSVAENIAIGRMPGGLGRVDQRAMRATAAAALDRLGVALALDATVGELAIADRQLVAICRAMAEDARLLIMDEPTASLTRREVEVLAGRMADLARRGIAVLFVSHRLEEVLEVSARVTVLRDGAKVGTFAPADLDEDRLTRLMTGRQFHYAIRDGATPAGRVVLAVDGLSRAGEFQDIDLRLHAGEVVGLTGRLGAGRTELALAIFGMTAADRGTIRLDGQPLPPGSNRAAIAGGVAYVSEDRLTCGLALERPVGDNLVVTILDRLAGRAGLIPAARRAGAVRDGIARLAIKAARPEIAVRTLSGGNQQRVVLAKWLATGPRLLILDSPTVGVDIGAKDGIYALLRELAAEGLAILLISDEIAEVLHHADRVLVMRAGRIAGEYRPAATTTGELRAAIDG</sequence>
<keyword evidence="8" id="KW-0472">Membrane</keyword>
<feature type="domain" description="ABC transporter" evidence="9">
    <location>
        <begin position="251"/>
        <end position="494"/>
    </location>
</feature>
<accession>A0A3N1KZE0</accession>
<evidence type="ECO:0000256" key="7">
    <source>
        <dbReference type="ARBA" id="ARBA00022967"/>
    </source>
</evidence>
<feature type="domain" description="ABC transporter" evidence="9">
    <location>
        <begin position="5"/>
        <end position="241"/>
    </location>
</feature>
<evidence type="ECO:0000256" key="6">
    <source>
        <dbReference type="ARBA" id="ARBA00022840"/>
    </source>
</evidence>
<evidence type="ECO:0000256" key="5">
    <source>
        <dbReference type="ARBA" id="ARBA00022741"/>
    </source>
</evidence>
<keyword evidence="2" id="KW-1003">Cell membrane</keyword>
<dbReference type="PROSITE" id="PS00211">
    <property type="entry name" value="ABC_TRANSPORTER_1"/>
    <property type="match status" value="1"/>
</dbReference>
<dbReference type="EMBL" id="RJKX01000016">
    <property type="protein sequence ID" value="ROP83566.1"/>
    <property type="molecule type" value="Genomic_DNA"/>
</dbReference>
<dbReference type="PANTHER" id="PTHR43790:SF1">
    <property type="entry name" value="XYLOSE IMPORT ATP-BINDING PROTEIN XYLG"/>
    <property type="match status" value="1"/>
</dbReference>
<dbReference type="InterPro" id="IPR003439">
    <property type="entry name" value="ABC_transporter-like_ATP-bd"/>
</dbReference>
<evidence type="ECO:0000259" key="9">
    <source>
        <dbReference type="PROSITE" id="PS50893"/>
    </source>
</evidence>
<dbReference type="CDD" id="cd03215">
    <property type="entry name" value="ABC_Carb_Monos_II"/>
    <property type="match status" value="1"/>
</dbReference>
<evidence type="ECO:0000256" key="8">
    <source>
        <dbReference type="ARBA" id="ARBA00023136"/>
    </source>
</evidence>
<dbReference type="AlphaFoldDB" id="A0A3N1KZE0"/>
<dbReference type="RefSeq" id="WP_123693241.1">
    <property type="nucleotide sequence ID" value="NZ_AP019700.1"/>
</dbReference>
<dbReference type="InterPro" id="IPR017871">
    <property type="entry name" value="ABC_transporter-like_CS"/>
</dbReference>
<dbReference type="GO" id="GO:0005524">
    <property type="term" value="F:ATP binding"/>
    <property type="evidence" value="ECO:0007669"/>
    <property type="project" value="UniProtKB-KW"/>
</dbReference>
<keyword evidence="5" id="KW-0547">Nucleotide-binding</keyword>
<dbReference type="GO" id="GO:0016887">
    <property type="term" value="F:ATP hydrolysis activity"/>
    <property type="evidence" value="ECO:0007669"/>
    <property type="project" value="InterPro"/>
</dbReference>
<keyword evidence="11" id="KW-1185">Reference proteome</keyword>
<dbReference type="PROSITE" id="PS50893">
    <property type="entry name" value="ABC_TRANSPORTER_2"/>
    <property type="match status" value="2"/>
</dbReference>
<dbReference type="Proteomes" id="UP000278222">
    <property type="component" value="Unassembled WGS sequence"/>
</dbReference>
<evidence type="ECO:0000313" key="10">
    <source>
        <dbReference type="EMBL" id="ROP83566.1"/>
    </source>
</evidence>
<keyword evidence="4" id="KW-0677">Repeat</keyword>
<keyword evidence="7" id="KW-1278">Translocase</keyword>
<comment type="caution">
    <text evidence="10">The sequence shown here is derived from an EMBL/GenBank/DDBJ whole genome shotgun (WGS) entry which is preliminary data.</text>
</comment>
<evidence type="ECO:0000256" key="1">
    <source>
        <dbReference type="ARBA" id="ARBA00022448"/>
    </source>
</evidence>
<keyword evidence="3" id="KW-0762">Sugar transport</keyword>
<proteinExistence type="predicted"/>
<reference evidence="10 11" key="1">
    <citation type="submission" date="2018-11" db="EMBL/GenBank/DDBJ databases">
        <title>Genomic Encyclopedia of Type Strains, Phase IV (KMG-IV): sequencing the most valuable type-strain genomes for metagenomic binning, comparative biology and taxonomic classification.</title>
        <authorList>
            <person name="Goeker M."/>
        </authorList>
    </citation>
    <scope>NUCLEOTIDE SEQUENCE [LARGE SCALE GENOMIC DNA]</scope>
    <source>
        <strain evidence="10 11">DSM 5900</strain>
    </source>
</reference>
<evidence type="ECO:0000256" key="2">
    <source>
        <dbReference type="ARBA" id="ARBA00022475"/>
    </source>
</evidence>
<dbReference type="SMART" id="SM00382">
    <property type="entry name" value="AAA"/>
    <property type="match status" value="2"/>
</dbReference>
<dbReference type="OrthoDB" id="9805029at2"/>
<keyword evidence="1" id="KW-0813">Transport</keyword>
<dbReference type="PANTHER" id="PTHR43790">
    <property type="entry name" value="CARBOHYDRATE TRANSPORT ATP-BINDING PROTEIN MG119-RELATED"/>
    <property type="match status" value="1"/>
</dbReference>
<dbReference type="Gene3D" id="3.40.50.300">
    <property type="entry name" value="P-loop containing nucleotide triphosphate hydrolases"/>
    <property type="match status" value="2"/>
</dbReference>
<dbReference type="InterPro" id="IPR003593">
    <property type="entry name" value="AAA+_ATPase"/>
</dbReference>
<evidence type="ECO:0000256" key="4">
    <source>
        <dbReference type="ARBA" id="ARBA00022737"/>
    </source>
</evidence>
<evidence type="ECO:0000313" key="11">
    <source>
        <dbReference type="Proteomes" id="UP000278222"/>
    </source>
</evidence>
<dbReference type="InterPro" id="IPR050107">
    <property type="entry name" value="ABC_carbohydrate_import_ATPase"/>
</dbReference>
<name>A0A3N1KZE0_9PROT</name>
<keyword evidence="6 10" id="KW-0067">ATP-binding</keyword>
<gene>
    <name evidence="10" type="ORF">EDC65_4214</name>
</gene>
<dbReference type="CDD" id="cd03216">
    <property type="entry name" value="ABC_Carb_Monos_I"/>
    <property type="match status" value="1"/>
</dbReference>
<organism evidence="10 11">
    <name type="scientific">Stella humosa</name>
    <dbReference type="NCBI Taxonomy" id="94"/>
    <lineage>
        <taxon>Bacteria</taxon>
        <taxon>Pseudomonadati</taxon>
        <taxon>Pseudomonadota</taxon>
        <taxon>Alphaproteobacteria</taxon>
        <taxon>Rhodospirillales</taxon>
        <taxon>Stellaceae</taxon>
        <taxon>Stella</taxon>
    </lineage>
</organism>
<protein>
    <submittedName>
        <fullName evidence="10">Monosaccharide ABC transporter ATP-binding protein (CUT2 family)</fullName>
    </submittedName>
</protein>
<dbReference type="SUPFAM" id="SSF52540">
    <property type="entry name" value="P-loop containing nucleoside triphosphate hydrolases"/>
    <property type="match status" value="2"/>
</dbReference>
<dbReference type="Pfam" id="PF00005">
    <property type="entry name" value="ABC_tran"/>
    <property type="match status" value="2"/>
</dbReference>
<evidence type="ECO:0000256" key="3">
    <source>
        <dbReference type="ARBA" id="ARBA00022597"/>
    </source>
</evidence>
<dbReference type="InterPro" id="IPR027417">
    <property type="entry name" value="P-loop_NTPase"/>
</dbReference>